<comment type="caution">
    <text evidence="2">The sequence shown here is derived from an EMBL/GenBank/DDBJ whole genome shotgun (WGS) entry which is preliminary data.</text>
</comment>
<dbReference type="AlphaFoldDB" id="A0AAD9PA70"/>
<accession>A0AAD9PA70</accession>
<organism evidence="2 3">
    <name type="scientific">Ridgeia piscesae</name>
    <name type="common">Tubeworm</name>
    <dbReference type="NCBI Taxonomy" id="27915"/>
    <lineage>
        <taxon>Eukaryota</taxon>
        <taxon>Metazoa</taxon>
        <taxon>Spiralia</taxon>
        <taxon>Lophotrochozoa</taxon>
        <taxon>Annelida</taxon>
        <taxon>Polychaeta</taxon>
        <taxon>Sedentaria</taxon>
        <taxon>Canalipalpata</taxon>
        <taxon>Sabellida</taxon>
        <taxon>Siboglinidae</taxon>
        <taxon>Ridgeia</taxon>
    </lineage>
</organism>
<name>A0AAD9PA70_RIDPI</name>
<dbReference type="EMBL" id="JAODUO010000061">
    <property type="protein sequence ID" value="KAK2191071.1"/>
    <property type="molecule type" value="Genomic_DNA"/>
</dbReference>
<sequence>MSNKNKSEPYPLSPNRVTNLRVTVSHKDNTVTLQWTAVGDYIDRERASSYDIRFTTEKVRLWDSFENSSKIEQRELIKGNLTSPAPPSEMETFIIRVRPEFYNSVLFFGLKVNNSRGNVSDVSNIVSASPRSQTVTSKPNDSSSFFTTVMLVIIFVVAALVLVLIIGGWFLHHKKYLGRRDAGQQDSTNEEEVAV</sequence>
<evidence type="ECO:0000256" key="1">
    <source>
        <dbReference type="SAM" id="Phobius"/>
    </source>
</evidence>
<evidence type="ECO:0000313" key="3">
    <source>
        <dbReference type="Proteomes" id="UP001209878"/>
    </source>
</evidence>
<keyword evidence="1" id="KW-0472">Membrane</keyword>
<proteinExistence type="predicted"/>
<protein>
    <recommendedName>
        <fullName evidence="4">Fibronectin type-III domain-containing protein</fullName>
    </recommendedName>
</protein>
<feature type="transmembrane region" description="Helical" evidence="1">
    <location>
        <begin position="145"/>
        <end position="171"/>
    </location>
</feature>
<gene>
    <name evidence="2" type="ORF">NP493_60g03019</name>
</gene>
<keyword evidence="3" id="KW-1185">Reference proteome</keyword>
<keyword evidence="1" id="KW-0812">Transmembrane</keyword>
<evidence type="ECO:0008006" key="4">
    <source>
        <dbReference type="Google" id="ProtNLM"/>
    </source>
</evidence>
<evidence type="ECO:0000313" key="2">
    <source>
        <dbReference type="EMBL" id="KAK2191071.1"/>
    </source>
</evidence>
<reference evidence="2" key="1">
    <citation type="journal article" date="2023" name="Mol. Biol. Evol.">
        <title>Third-Generation Sequencing Reveals the Adaptive Role of the Epigenome in Three Deep-Sea Polychaetes.</title>
        <authorList>
            <person name="Perez M."/>
            <person name="Aroh O."/>
            <person name="Sun Y."/>
            <person name="Lan Y."/>
            <person name="Juniper S.K."/>
            <person name="Young C.R."/>
            <person name="Angers B."/>
            <person name="Qian P.Y."/>
        </authorList>
    </citation>
    <scope>NUCLEOTIDE SEQUENCE</scope>
    <source>
        <strain evidence="2">R07B-5</strain>
    </source>
</reference>
<keyword evidence="1" id="KW-1133">Transmembrane helix</keyword>
<dbReference type="Proteomes" id="UP001209878">
    <property type="component" value="Unassembled WGS sequence"/>
</dbReference>